<name>A0AAV4NJE9_CAEEX</name>
<dbReference type="Proteomes" id="UP001054945">
    <property type="component" value="Unassembled WGS sequence"/>
</dbReference>
<protein>
    <submittedName>
        <fullName evidence="1">Uncharacterized protein</fullName>
    </submittedName>
</protein>
<organism evidence="1 2">
    <name type="scientific">Caerostris extrusa</name>
    <name type="common">Bark spider</name>
    <name type="synonym">Caerostris bankana</name>
    <dbReference type="NCBI Taxonomy" id="172846"/>
    <lineage>
        <taxon>Eukaryota</taxon>
        <taxon>Metazoa</taxon>
        <taxon>Ecdysozoa</taxon>
        <taxon>Arthropoda</taxon>
        <taxon>Chelicerata</taxon>
        <taxon>Arachnida</taxon>
        <taxon>Araneae</taxon>
        <taxon>Araneomorphae</taxon>
        <taxon>Entelegynae</taxon>
        <taxon>Araneoidea</taxon>
        <taxon>Araneidae</taxon>
        <taxon>Caerostris</taxon>
    </lineage>
</organism>
<keyword evidence="2" id="KW-1185">Reference proteome</keyword>
<evidence type="ECO:0000313" key="1">
    <source>
        <dbReference type="EMBL" id="GIX83442.1"/>
    </source>
</evidence>
<dbReference type="EMBL" id="BPLR01003333">
    <property type="protein sequence ID" value="GIX83442.1"/>
    <property type="molecule type" value="Genomic_DNA"/>
</dbReference>
<reference evidence="1 2" key="1">
    <citation type="submission" date="2021-06" db="EMBL/GenBank/DDBJ databases">
        <title>Caerostris extrusa draft genome.</title>
        <authorList>
            <person name="Kono N."/>
            <person name="Arakawa K."/>
        </authorList>
    </citation>
    <scope>NUCLEOTIDE SEQUENCE [LARGE SCALE GENOMIC DNA]</scope>
</reference>
<accession>A0AAV4NJE9</accession>
<proteinExistence type="predicted"/>
<gene>
    <name evidence="1" type="ORF">CEXT_661041</name>
</gene>
<sequence length="87" mass="9803">MRRGNPSPNVISFHDLFLAMRTTKPLCTKGIDLFDCPLKALVGCFNGLFMLLISRFGGGLHQTVCSVLNSIQCRLVRVRVHEHDNFK</sequence>
<evidence type="ECO:0000313" key="2">
    <source>
        <dbReference type="Proteomes" id="UP001054945"/>
    </source>
</evidence>
<dbReference type="AlphaFoldDB" id="A0AAV4NJE9"/>
<comment type="caution">
    <text evidence="1">The sequence shown here is derived from an EMBL/GenBank/DDBJ whole genome shotgun (WGS) entry which is preliminary data.</text>
</comment>